<accession>A0A0C3G2J1</accession>
<evidence type="ECO:0008006" key="4">
    <source>
        <dbReference type="Google" id="ProtNLM"/>
    </source>
</evidence>
<reference evidence="3" key="2">
    <citation type="submission" date="2015-01" db="EMBL/GenBank/DDBJ databases">
        <title>Evolutionary Origins and Diversification of the Mycorrhizal Mutualists.</title>
        <authorList>
            <consortium name="DOE Joint Genome Institute"/>
            <consortium name="Mycorrhizal Genomics Consortium"/>
            <person name="Kohler A."/>
            <person name="Kuo A."/>
            <person name="Nagy L.G."/>
            <person name="Floudas D."/>
            <person name="Copeland A."/>
            <person name="Barry K.W."/>
            <person name="Cichocki N."/>
            <person name="Veneault-Fourrey C."/>
            <person name="LaButti K."/>
            <person name="Lindquist E.A."/>
            <person name="Lipzen A."/>
            <person name="Lundell T."/>
            <person name="Morin E."/>
            <person name="Murat C."/>
            <person name="Riley R."/>
            <person name="Ohm R."/>
            <person name="Sun H."/>
            <person name="Tunlid A."/>
            <person name="Henrissat B."/>
            <person name="Grigoriev I.V."/>
            <person name="Hibbett D.S."/>
            <person name="Martin F."/>
        </authorList>
    </citation>
    <scope>NUCLEOTIDE SEQUENCE [LARGE SCALE GENOMIC DNA]</scope>
    <source>
        <strain evidence="3">F 1598</strain>
    </source>
</reference>
<feature type="compositionally biased region" description="Low complexity" evidence="1">
    <location>
        <begin position="137"/>
        <end position="160"/>
    </location>
</feature>
<keyword evidence="3" id="KW-1185">Reference proteome</keyword>
<feature type="compositionally biased region" description="Polar residues" evidence="1">
    <location>
        <begin position="125"/>
        <end position="136"/>
    </location>
</feature>
<proteinExistence type="predicted"/>
<dbReference type="HOGENOM" id="CLU_456424_0_0_1"/>
<organism evidence="2 3">
    <name type="scientific">Piloderma croceum (strain F 1598)</name>
    <dbReference type="NCBI Taxonomy" id="765440"/>
    <lineage>
        <taxon>Eukaryota</taxon>
        <taxon>Fungi</taxon>
        <taxon>Dikarya</taxon>
        <taxon>Basidiomycota</taxon>
        <taxon>Agaricomycotina</taxon>
        <taxon>Agaricomycetes</taxon>
        <taxon>Agaricomycetidae</taxon>
        <taxon>Atheliales</taxon>
        <taxon>Atheliaceae</taxon>
        <taxon>Piloderma</taxon>
    </lineage>
</organism>
<dbReference type="InParanoid" id="A0A0C3G2J1"/>
<reference evidence="2 3" key="1">
    <citation type="submission" date="2014-04" db="EMBL/GenBank/DDBJ databases">
        <authorList>
            <consortium name="DOE Joint Genome Institute"/>
            <person name="Kuo A."/>
            <person name="Tarkka M."/>
            <person name="Buscot F."/>
            <person name="Kohler A."/>
            <person name="Nagy L.G."/>
            <person name="Floudas D."/>
            <person name="Copeland A."/>
            <person name="Barry K.W."/>
            <person name="Cichocki N."/>
            <person name="Veneault-Fourrey C."/>
            <person name="LaButti K."/>
            <person name="Lindquist E.A."/>
            <person name="Lipzen A."/>
            <person name="Lundell T."/>
            <person name="Morin E."/>
            <person name="Murat C."/>
            <person name="Sun H."/>
            <person name="Tunlid A."/>
            <person name="Henrissat B."/>
            <person name="Grigoriev I.V."/>
            <person name="Hibbett D.S."/>
            <person name="Martin F."/>
            <person name="Nordberg H.P."/>
            <person name="Cantor M.N."/>
            <person name="Hua S.X."/>
        </authorList>
    </citation>
    <scope>NUCLEOTIDE SEQUENCE [LARGE SCALE GENOMIC DNA]</scope>
    <source>
        <strain evidence="2 3">F 1598</strain>
    </source>
</reference>
<evidence type="ECO:0000313" key="2">
    <source>
        <dbReference type="EMBL" id="KIM86069.1"/>
    </source>
</evidence>
<dbReference type="STRING" id="765440.A0A0C3G2J1"/>
<protein>
    <recommendedName>
        <fullName evidence="4">CCHC-type domain-containing protein</fullName>
    </recommendedName>
</protein>
<evidence type="ECO:0000313" key="3">
    <source>
        <dbReference type="Proteomes" id="UP000054166"/>
    </source>
</evidence>
<feature type="region of interest" description="Disordered" evidence="1">
    <location>
        <begin position="116"/>
        <end position="166"/>
    </location>
</feature>
<dbReference type="Proteomes" id="UP000054166">
    <property type="component" value="Unassembled WGS sequence"/>
</dbReference>
<gene>
    <name evidence="2" type="ORF">PILCRDRAFT_5137</name>
</gene>
<dbReference type="EMBL" id="KN832983">
    <property type="protein sequence ID" value="KIM86069.1"/>
    <property type="molecule type" value="Genomic_DNA"/>
</dbReference>
<sequence>MLDRLIGVVGSEALEVLRGCLVMFADIVVAQPAVAFIPPSYHCLSISRASLSLPVPAEPVPSAQNPEPTVPTVCIHTLPPWINLYQAALDYHRINPQLRNERGRFTHCHTNSTIGLHPAVFTPEGSPTGTEDTLLNSSVPSSPSSVTFSEVPSPNKTPATSPAPQPPPVLLALVVRHHMLDHKGSLQWEGSMDDNLSPGQFLCEIENKSDERGHTTERLKINCLKNNIAFGSRADEWFTNLDATEKDTYDHLVTVFEKQWPLTAAPKTSKMERIQMLKDWVLKLDELGKKVEGPGRAQIWLHMKVPTQRRVQGTTHPVRDLIRTEPRRTYDKLSAAVLVLDTSNLKDRAAAYACDEETAHLACEPASPTKALRETFSSTHIQPPCIINQTSYPTAQNPFQTTGGQGNLFNTARCSIHPFCGSGPGALGMGRGTNQTGGTIVLQLWNRPAATHHQDLLNFALPQHPNTTEGLAAYQVQVTVWHAANPSRKPDKQHPYPLTLGTPPVGSRECWDCGQKGHMQSAPVCAGATLPEPERDWQRIVGFIACTFHAERLAASHAVNFISTQQYTPYPAYHQQSYPRAYIEDVEEDQGNGRGLSE</sequence>
<dbReference type="AlphaFoldDB" id="A0A0C3G2J1"/>
<name>A0A0C3G2J1_PILCF</name>
<dbReference type="OrthoDB" id="3260975at2759"/>
<evidence type="ECO:0000256" key="1">
    <source>
        <dbReference type="SAM" id="MobiDB-lite"/>
    </source>
</evidence>